<evidence type="ECO:0000256" key="1">
    <source>
        <dbReference type="SAM" id="MobiDB-lite"/>
    </source>
</evidence>
<dbReference type="InParanoid" id="G1QD28"/>
<protein>
    <submittedName>
        <fullName evidence="2">Uncharacterized protein</fullName>
    </submittedName>
</protein>
<name>G1QD28_MYOLU</name>
<evidence type="ECO:0000313" key="3">
    <source>
        <dbReference type="Proteomes" id="UP000001074"/>
    </source>
</evidence>
<reference evidence="2" key="2">
    <citation type="submission" date="2025-08" db="UniProtKB">
        <authorList>
            <consortium name="Ensembl"/>
        </authorList>
    </citation>
    <scope>IDENTIFICATION</scope>
</reference>
<sequence>TKAGVGRVKGNANELESQPSSHRPVHARKKQVAKDPKIPSCHGAKPVTNQAHSHSKKTRDQKLVQIPKPVTRRWSEEPRGQPGCSQEPRHPAPTRHVPPSCQTRSRQPQPLAPAAKPNRRVKGELDQVVEHFKEEEELKRRKPEKNLQPRQGSSSSKSFSLDEPSSLIPDNVAAIKKEGSPDHSSSFESKYMWTPSKQCGFCKKTHGNRKFLVIWRI</sequence>
<feature type="compositionally biased region" description="Polar residues" evidence="1">
    <location>
        <begin position="148"/>
        <end position="159"/>
    </location>
</feature>
<dbReference type="GeneTree" id="ENSGT00940000155080"/>
<reference evidence="2 3" key="1">
    <citation type="journal article" date="2011" name="Nature">
        <title>A high-resolution map of human evolutionary constraint using 29 mammals.</title>
        <authorList>
            <person name="Lindblad-Toh K."/>
            <person name="Garber M."/>
            <person name="Zuk O."/>
            <person name="Lin M.F."/>
            <person name="Parker B.J."/>
            <person name="Washietl S."/>
            <person name="Kheradpour P."/>
            <person name="Ernst J."/>
            <person name="Jordan G."/>
            <person name="Mauceli E."/>
            <person name="Ward L.D."/>
            <person name="Lowe C.B."/>
            <person name="Holloway A.K."/>
            <person name="Clamp M."/>
            <person name="Gnerre S."/>
            <person name="Alfoldi J."/>
            <person name="Beal K."/>
            <person name="Chang J."/>
            <person name="Clawson H."/>
            <person name="Cuff J."/>
            <person name="Di Palma F."/>
            <person name="Fitzgerald S."/>
            <person name="Flicek P."/>
            <person name="Guttman M."/>
            <person name="Hubisz M.J."/>
            <person name="Jaffe D.B."/>
            <person name="Jungreis I."/>
            <person name="Kent W.J."/>
            <person name="Kostka D."/>
            <person name="Lara M."/>
            <person name="Martins A.L."/>
            <person name="Massingham T."/>
            <person name="Moltke I."/>
            <person name="Raney B.J."/>
            <person name="Rasmussen M.D."/>
            <person name="Robinson J."/>
            <person name="Stark A."/>
            <person name="Vilella A.J."/>
            <person name="Wen J."/>
            <person name="Xie X."/>
            <person name="Zody M.C."/>
            <person name="Baldwin J."/>
            <person name="Bloom T."/>
            <person name="Chin C.W."/>
            <person name="Heiman D."/>
            <person name="Nicol R."/>
            <person name="Nusbaum C."/>
            <person name="Young S."/>
            <person name="Wilkinson J."/>
            <person name="Worley K.C."/>
            <person name="Kovar C.L."/>
            <person name="Muzny D.M."/>
            <person name="Gibbs R.A."/>
            <person name="Cree A."/>
            <person name="Dihn H.H."/>
            <person name="Fowler G."/>
            <person name="Jhangiani S."/>
            <person name="Joshi V."/>
            <person name="Lee S."/>
            <person name="Lewis L.R."/>
            <person name="Nazareth L.V."/>
            <person name="Okwuonu G."/>
            <person name="Santibanez J."/>
            <person name="Warren W.C."/>
            <person name="Mardis E.R."/>
            <person name="Weinstock G.M."/>
            <person name="Wilson R.K."/>
            <person name="Delehaunty K."/>
            <person name="Dooling D."/>
            <person name="Fronik C."/>
            <person name="Fulton L."/>
            <person name="Fulton B."/>
            <person name="Graves T."/>
            <person name="Minx P."/>
            <person name="Sodergren E."/>
            <person name="Birney E."/>
            <person name="Margulies E.H."/>
            <person name="Herrero J."/>
            <person name="Green E.D."/>
            <person name="Haussler D."/>
            <person name="Siepel A."/>
            <person name="Goldman N."/>
            <person name="Pollard K.S."/>
            <person name="Pedersen J.S."/>
            <person name="Lander E.S."/>
            <person name="Kellis M."/>
        </authorList>
    </citation>
    <scope>NUCLEOTIDE SEQUENCE [LARGE SCALE GENOMIC DNA]</scope>
</reference>
<feature type="compositionally biased region" description="Basic and acidic residues" evidence="1">
    <location>
        <begin position="121"/>
        <end position="147"/>
    </location>
</feature>
<feature type="region of interest" description="Disordered" evidence="1">
    <location>
        <begin position="1"/>
        <end position="189"/>
    </location>
</feature>
<proteinExistence type="predicted"/>
<organism evidence="2 3">
    <name type="scientific">Myotis lucifugus</name>
    <name type="common">Little brown bat</name>
    <dbReference type="NCBI Taxonomy" id="59463"/>
    <lineage>
        <taxon>Eukaryota</taxon>
        <taxon>Metazoa</taxon>
        <taxon>Chordata</taxon>
        <taxon>Craniata</taxon>
        <taxon>Vertebrata</taxon>
        <taxon>Euteleostomi</taxon>
        <taxon>Mammalia</taxon>
        <taxon>Eutheria</taxon>
        <taxon>Laurasiatheria</taxon>
        <taxon>Chiroptera</taxon>
        <taxon>Yangochiroptera</taxon>
        <taxon>Vespertilionidae</taxon>
        <taxon>Myotis</taxon>
    </lineage>
</organism>
<reference evidence="2" key="3">
    <citation type="submission" date="2025-09" db="UniProtKB">
        <authorList>
            <consortium name="Ensembl"/>
        </authorList>
    </citation>
    <scope>IDENTIFICATION</scope>
</reference>
<keyword evidence="3" id="KW-1185">Reference proteome</keyword>
<evidence type="ECO:0000313" key="2">
    <source>
        <dbReference type="Ensembl" id="ENSMLUP00000021611.1"/>
    </source>
</evidence>
<dbReference type="Ensembl" id="ENSMLUT00000024297.1">
    <property type="protein sequence ID" value="ENSMLUP00000021611.1"/>
    <property type="gene ID" value="ENSMLUG00000023400.1"/>
</dbReference>
<dbReference type="Proteomes" id="UP000001074">
    <property type="component" value="Unassembled WGS sequence"/>
</dbReference>
<accession>G1QD28</accession>
<dbReference type="EMBL" id="AAPE02070782">
    <property type="status" value="NOT_ANNOTATED_CDS"/>
    <property type="molecule type" value="Genomic_DNA"/>
</dbReference>
<dbReference type="STRING" id="59463.ENSMLUP00000021611"/>
<dbReference type="AlphaFoldDB" id="G1QD28"/>
<dbReference type="eggNOG" id="KOG1634">
    <property type="taxonomic scope" value="Eukaryota"/>
</dbReference>
<dbReference type="HOGENOM" id="CLU_1269465_0_0_1"/>